<dbReference type="SMART" id="SM00028">
    <property type="entry name" value="TPR"/>
    <property type="match status" value="10"/>
</dbReference>
<dbReference type="Pfam" id="PF13181">
    <property type="entry name" value="TPR_8"/>
    <property type="match status" value="1"/>
</dbReference>
<gene>
    <name evidence="3" type="ORF">PUN28_013638</name>
</gene>
<evidence type="ECO:0000313" key="4">
    <source>
        <dbReference type="Proteomes" id="UP001430953"/>
    </source>
</evidence>
<dbReference type="PANTHER" id="PTHR44117:SF1">
    <property type="entry name" value="INTRAFLAGELLAR TRANSPORT PROTEIN 88 HOMOLOG"/>
    <property type="match status" value="1"/>
</dbReference>
<feature type="repeat" description="TPR" evidence="1">
    <location>
        <begin position="499"/>
        <end position="532"/>
    </location>
</feature>
<feature type="region of interest" description="Disordered" evidence="2">
    <location>
        <begin position="633"/>
        <end position="724"/>
    </location>
</feature>
<keyword evidence="1" id="KW-0802">TPR repeat</keyword>
<dbReference type="GO" id="GO:0097546">
    <property type="term" value="C:ciliary base"/>
    <property type="evidence" value="ECO:0007669"/>
    <property type="project" value="TreeGrafter"/>
</dbReference>
<proteinExistence type="predicted"/>
<evidence type="ECO:0000256" key="1">
    <source>
        <dbReference type="PROSITE-ProRule" id="PRU00339"/>
    </source>
</evidence>
<dbReference type="GO" id="GO:0036064">
    <property type="term" value="C:ciliary basal body"/>
    <property type="evidence" value="ECO:0007669"/>
    <property type="project" value="TreeGrafter"/>
</dbReference>
<dbReference type="PANTHER" id="PTHR44117">
    <property type="entry name" value="INTRAFLAGELLAR TRANSPORT PROTEIN 88 HOMOLOG"/>
    <property type="match status" value="1"/>
</dbReference>
<dbReference type="GO" id="GO:0019894">
    <property type="term" value="F:kinesin binding"/>
    <property type="evidence" value="ECO:0007669"/>
    <property type="project" value="TreeGrafter"/>
</dbReference>
<feature type="repeat" description="TPR" evidence="1">
    <location>
        <begin position="431"/>
        <end position="464"/>
    </location>
</feature>
<keyword evidence="4" id="KW-1185">Reference proteome</keyword>
<dbReference type="GO" id="GO:1905515">
    <property type="term" value="P:non-motile cilium assembly"/>
    <property type="evidence" value="ECO:0007669"/>
    <property type="project" value="TreeGrafter"/>
</dbReference>
<feature type="repeat" description="TPR" evidence="1">
    <location>
        <begin position="533"/>
        <end position="566"/>
    </location>
</feature>
<dbReference type="GO" id="GO:0097730">
    <property type="term" value="C:non-motile cilium"/>
    <property type="evidence" value="ECO:0007669"/>
    <property type="project" value="TreeGrafter"/>
</dbReference>
<organism evidence="3 4">
    <name type="scientific">Cardiocondyla obscurior</name>
    <dbReference type="NCBI Taxonomy" id="286306"/>
    <lineage>
        <taxon>Eukaryota</taxon>
        <taxon>Metazoa</taxon>
        <taxon>Ecdysozoa</taxon>
        <taxon>Arthropoda</taxon>
        <taxon>Hexapoda</taxon>
        <taxon>Insecta</taxon>
        <taxon>Pterygota</taxon>
        <taxon>Neoptera</taxon>
        <taxon>Endopterygota</taxon>
        <taxon>Hymenoptera</taxon>
        <taxon>Apocrita</taxon>
        <taxon>Aculeata</taxon>
        <taxon>Formicoidea</taxon>
        <taxon>Formicidae</taxon>
        <taxon>Myrmicinae</taxon>
        <taxon>Cardiocondyla</taxon>
    </lineage>
</organism>
<dbReference type="Proteomes" id="UP001430953">
    <property type="component" value="Unassembled WGS sequence"/>
</dbReference>
<sequence>MQPGLRPMTAVRSAGYTSNRQAFDPLNMGSAKVSTPGLETNKEDTPEEKIKASERKIMVLIETSAQAASENNMKVALERAREASSRERALIRLQEQAGLSDNHNIDLTFAVLFNLAVQYTNNEMYTEAIATYQAITRNRMFSNSARLKVNMGNIYVKMGQLSQAIKMYRMAFDQAPTAHKDLRIKIMHNMGMLFVQMGRLEEAANSFEWVMRERSEFKAGLHAVLCHFALSHRDKMKRAFLELLEVQLNVDQEDKYSINPDDATSNILNEVIKNDDLSKLEKEMKLEAEKTILHAAKLIAPVIEDTLTTGFAWCVDAIKSSAYSTLAADLEISKAMVFLYNRDTQLAIDTLKMFENRDTKANSAAATMLSFIYYLQGDYDQAEKYGEAARNADAYNAAAYVNLSACAIKKDELNIARELLLCALETDASHVQALYNLGLVYKKEHIYEEALECFWKIRNMVRHDPQTLYQIGHLYQLMSDVDQASEWYNQLLGIIPSDPGVLQKLGEMYDSIGDKQQAFQFYNDSHRFYPANFEVIDWIGSYFISMQIAEKALTYFEKAVELAPDEPRWRLLVAACLRRTGQFHKALTEYQDIHNKFPDNIECLKFLVRLCSDLGLKEAQTYAVELKKAEKAKELKERQGSARPGTTGSRKSNSGTSSRAGSGLSVMSDHRPSPDRRPISGRNDYQGINYVDPVGPLPTRPMTAAGKRDDDFGDEELGDDLLPE</sequence>
<comment type="caution">
    <text evidence="3">The sequence shown here is derived from an EMBL/GenBank/DDBJ whole genome shotgun (WGS) entry which is preliminary data.</text>
</comment>
<dbReference type="AlphaFoldDB" id="A0AAW2F3X0"/>
<protein>
    <recommendedName>
        <fullName evidence="5">Intraflagellar transport protein 88 homolog</fullName>
    </recommendedName>
</protein>
<reference evidence="3 4" key="1">
    <citation type="submission" date="2023-03" db="EMBL/GenBank/DDBJ databases">
        <title>High recombination rates correlate with genetic variation in Cardiocondyla obscurior ants.</title>
        <authorList>
            <person name="Errbii M."/>
        </authorList>
    </citation>
    <scope>NUCLEOTIDE SEQUENCE [LARGE SCALE GENOMIC DNA]</scope>
    <source>
        <strain evidence="3">Alpha-2009</strain>
        <tissue evidence="3">Whole body</tissue>
    </source>
</reference>
<evidence type="ECO:0000256" key="2">
    <source>
        <dbReference type="SAM" id="MobiDB-lite"/>
    </source>
</evidence>
<feature type="compositionally biased region" description="Acidic residues" evidence="2">
    <location>
        <begin position="711"/>
        <end position="724"/>
    </location>
</feature>
<evidence type="ECO:0008006" key="5">
    <source>
        <dbReference type="Google" id="ProtNLM"/>
    </source>
</evidence>
<feature type="region of interest" description="Disordered" evidence="2">
    <location>
        <begin position="20"/>
        <end position="47"/>
    </location>
</feature>
<evidence type="ECO:0000313" key="3">
    <source>
        <dbReference type="EMBL" id="KAL0110132.1"/>
    </source>
</evidence>
<name>A0AAW2F3X0_9HYME</name>
<feature type="repeat" description="TPR" evidence="1">
    <location>
        <begin position="465"/>
        <end position="498"/>
    </location>
</feature>
<accession>A0AAW2F3X0</accession>
<dbReference type="InterPro" id="IPR019734">
    <property type="entry name" value="TPR_rpt"/>
</dbReference>
<dbReference type="SUPFAM" id="SSF48452">
    <property type="entry name" value="TPR-like"/>
    <property type="match status" value="1"/>
</dbReference>
<dbReference type="EMBL" id="JADYXP020000014">
    <property type="protein sequence ID" value="KAL0110132.1"/>
    <property type="molecule type" value="Genomic_DNA"/>
</dbReference>
<dbReference type="Pfam" id="PF13432">
    <property type="entry name" value="TPR_16"/>
    <property type="match status" value="1"/>
</dbReference>
<feature type="compositionally biased region" description="Basic and acidic residues" evidence="2">
    <location>
        <begin position="668"/>
        <end position="678"/>
    </location>
</feature>
<dbReference type="Gene3D" id="1.25.40.10">
    <property type="entry name" value="Tetratricopeptide repeat domain"/>
    <property type="match status" value="2"/>
</dbReference>
<dbReference type="Pfam" id="PF13424">
    <property type="entry name" value="TPR_12"/>
    <property type="match status" value="1"/>
</dbReference>
<dbReference type="PROSITE" id="PS50005">
    <property type="entry name" value="TPR"/>
    <property type="match status" value="5"/>
</dbReference>
<dbReference type="InterPro" id="IPR011990">
    <property type="entry name" value="TPR-like_helical_dom_sf"/>
</dbReference>
<feature type="compositionally biased region" description="Polar residues" evidence="2">
    <location>
        <begin position="644"/>
        <end position="660"/>
    </location>
</feature>
<dbReference type="GO" id="GO:0042073">
    <property type="term" value="P:intraciliary transport"/>
    <property type="evidence" value="ECO:0007669"/>
    <property type="project" value="TreeGrafter"/>
</dbReference>
<dbReference type="FunFam" id="1.25.40.10:FF:000468">
    <property type="entry name" value="Intraflagellar transport 88 homolog"/>
    <property type="match status" value="1"/>
</dbReference>
<dbReference type="GO" id="GO:0005814">
    <property type="term" value="C:centriole"/>
    <property type="evidence" value="ECO:0007669"/>
    <property type="project" value="TreeGrafter"/>
</dbReference>
<feature type="repeat" description="TPR" evidence="1">
    <location>
        <begin position="145"/>
        <end position="178"/>
    </location>
</feature>